<dbReference type="EMBL" id="BAAATA010000008">
    <property type="protein sequence ID" value="GAA2483500.1"/>
    <property type="molecule type" value="Genomic_DNA"/>
</dbReference>
<evidence type="ECO:0000313" key="3">
    <source>
        <dbReference type="Proteomes" id="UP001501358"/>
    </source>
</evidence>
<evidence type="ECO:0008006" key="4">
    <source>
        <dbReference type="Google" id="ProtNLM"/>
    </source>
</evidence>
<protein>
    <recommendedName>
        <fullName evidence="4">Transposase</fullName>
    </recommendedName>
</protein>
<gene>
    <name evidence="2" type="ORF">GCM10010406_19790</name>
</gene>
<evidence type="ECO:0000313" key="2">
    <source>
        <dbReference type="EMBL" id="GAA2483500.1"/>
    </source>
</evidence>
<evidence type="ECO:0000256" key="1">
    <source>
        <dbReference type="SAM" id="MobiDB-lite"/>
    </source>
</evidence>
<feature type="compositionally biased region" description="Basic and acidic residues" evidence="1">
    <location>
        <begin position="23"/>
        <end position="36"/>
    </location>
</feature>
<sequence length="89" mass="9644">MRKRGADSMITARVCHVRSAVVRADHRTAGTRERPKGSLGGSNAHHTYEDGPLRPPGSALVPEDRPERLAEVLTDFLLRTGAEPARCTG</sequence>
<comment type="caution">
    <text evidence="2">The sequence shown here is derived from an EMBL/GenBank/DDBJ whole genome shotgun (WGS) entry which is preliminary data.</text>
</comment>
<feature type="region of interest" description="Disordered" evidence="1">
    <location>
        <begin position="23"/>
        <end position="58"/>
    </location>
</feature>
<dbReference type="Proteomes" id="UP001501358">
    <property type="component" value="Unassembled WGS sequence"/>
</dbReference>
<reference evidence="3" key="1">
    <citation type="journal article" date="2019" name="Int. J. Syst. Evol. Microbiol.">
        <title>The Global Catalogue of Microorganisms (GCM) 10K type strain sequencing project: providing services to taxonomists for standard genome sequencing and annotation.</title>
        <authorList>
            <consortium name="The Broad Institute Genomics Platform"/>
            <consortium name="The Broad Institute Genome Sequencing Center for Infectious Disease"/>
            <person name="Wu L."/>
            <person name="Ma J."/>
        </authorList>
    </citation>
    <scope>NUCLEOTIDE SEQUENCE [LARGE SCALE GENOMIC DNA]</scope>
    <source>
        <strain evidence="3">JCM 6307</strain>
    </source>
</reference>
<accession>A0ABP5YLU4</accession>
<name>A0ABP5YLU4_9ACTN</name>
<organism evidence="2 3">
    <name type="scientific">Streptomyces thermolineatus</name>
    <dbReference type="NCBI Taxonomy" id="44033"/>
    <lineage>
        <taxon>Bacteria</taxon>
        <taxon>Bacillati</taxon>
        <taxon>Actinomycetota</taxon>
        <taxon>Actinomycetes</taxon>
        <taxon>Kitasatosporales</taxon>
        <taxon>Streptomycetaceae</taxon>
        <taxon>Streptomyces</taxon>
    </lineage>
</organism>
<proteinExistence type="predicted"/>
<keyword evidence="3" id="KW-1185">Reference proteome</keyword>